<proteinExistence type="predicted"/>
<reference evidence="1" key="1">
    <citation type="submission" date="2017-05" db="UniProtKB">
        <authorList>
            <consortium name="EnsemblMetazoa"/>
        </authorList>
    </citation>
    <scope>IDENTIFICATION</scope>
</reference>
<evidence type="ECO:0000313" key="1">
    <source>
        <dbReference type="EnsemblMetazoa" id="Aqu2.1.28142_001"/>
    </source>
</evidence>
<dbReference type="OrthoDB" id="124789at2759"/>
<dbReference type="InParanoid" id="A0A1X7UL33"/>
<protein>
    <submittedName>
        <fullName evidence="1">Uncharacterized protein</fullName>
    </submittedName>
</protein>
<name>A0A1X7UL33_AMPQE</name>
<dbReference type="EnsemblMetazoa" id="Aqu2.1.28142_001">
    <property type="protein sequence ID" value="Aqu2.1.28142_001"/>
    <property type="gene ID" value="Aqu2.1.28142"/>
</dbReference>
<organism evidence="1">
    <name type="scientific">Amphimedon queenslandica</name>
    <name type="common">Sponge</name>
    <dbReference type="NCBI Taxonomy" id="400682"/>
    <lineage>
        <taxon>Eukaryota</taxon>
        <taxon>Metazoa</taxon>
        <taxon>Porifera</taxon>
        <taxon>Demospongiae</taxon>
        <taxon>Heteroscleromorpha</taxon>
        <taxon>Haplosclerida</taxon>
        <taxon>Niphatidae</taxon>
        <taxon>Amphimedon</taxon>
    </lineage>
</organism>
<sequence>MRSKHNHRAIDSSQKVPVIFCTPDATVVKYMKLLTPYAFMYFSLQLALNGKVSHKTSDLSLRANDTNEIYEVTFFRGIRHNVA</sequence>
<accession>A0A1X7UL33</accession>
<dbReference type="AlphaFoldDB" id="A0A1X7UL33"/>